<dbReference type="InterPro" id="IPR041486">
    <property type="entry name" value="ThsA_STALD"/>
</dbReference>
<protein>
    <recommendedName>
        <fullName evidence="2">NAD(+) hydrolase ThsA Sir2/TIR-associating SLOG domain-containing protein</fullName>
    </recommendedName>
</protein>
<evidence type="ECO:0000313" key="3">
    <source>
        <dbReference type="EMBL" id="SBV32691.1"/>
    </source>
</evidence>
<dbReference type="EMBL" id="LT598653">
    <property type="protein sequence ID" value="SBV32691.1"/>
    <property type="molecule type" value="Genomic_DNA"/>
</dbReference>
<proteinExistence type="predicted"/>
<reference evidence="3" key="1">
    <citation type="submission" date="2016-03" db="EMBL/GenBank/DDBJ databases">
        <authorList>
            <person name="Ploux O."/>
        </authorList>
    </citation>
    <scope>NUCLEOTIDE SEQUENCE</scope>
    <source>
        <strain evidence="3">UC10</strain>
    </source>
</reference>
<organism evidence="3">
    <name type="scientific">uncultured Sphingopyxis sp</name>
    <dbReference type="NCBI Taxonomy" id="310581"/>
    <lineage>
        <taxon>Bacteria</taxon>
        <taxon>Pseudomonadati</taxon>
        <taxon>Pseudomonadota</taxon>
        <taxon>Alphaproteobacteria</taxon>
        <taxon>Sphingomonadales</taxon>
        <taxon>Sphingomonadaceae</taxon>
        <taxon>Sphingopyxis</taxon>
        <taxon>environmental samples</taxon>
    </lineage>
</organism>
<feature type="domain" description="NAD(+) hydrolase ThsA Sir2/TIR-associating SLOG" evidence="2">
    <location>
        <begin position="120"/>
        <end position="197"/>
    </location>
</feature>
<name>A0A1Y5PRU1_9SPHN</name>
<sequence length="202" mass="23026">MCLHMGRRLRQRRVRAEHTFPFGDWSRYGSCRQTGQPQEQSRRLSQPFRPQARLKSPPDAIDQRDCHVPTEKQDLRRARQAEKEKQAAYDRRRPGDPGERRASTHYQHGDRDAANTTSAPQHVDDKARRDKLWTEYRNRILDHAGVALFLFGNNEEYGRTGSASGMQQEWEIAHAKGLVLLLVGATGSLAKTLAELAAADNL</sequence>
<gene>
    <name evidence="3" type="ORF">SPPYR_1571</name>
</gene>
<evidence type="ECO:0000259" key="2">
    <source>
        <dbReference type="Pfam" id="PF18185"/>
    </source>
</evidence>
<evidence type="ECO:0000256" key="1">
    <source>
        <dbReference type="SAM" id="MobiDB-lite"/>
    </source>
</evidence>
<feature type="compositionally biased region" description="Basic and acidic residues" evidence="1">
    <location>
        <begin position="61"/>
        <end position="113"/>
    </location>
</feature>
<dbReference type="Pfam" id="PF18185">
    <property type="entry name" value="STALD"/>
    <property type="match status" value="1"/>
</dbReference>
<dbReference type="KEGG" id="sphu:SPPYR_1571"/>
<dbReference type="AlphaFoldDB" id="A0A1Y5PRU1"/>
<accession>A0A1Y5PRU1</accession>
<feature type="region of interest" description="Disordered" evidence="1">
    <location>
        <begin position="24"/>
        <end position="125"/>
    </location>
</feature>